<dbReference type="Gene3D" id="3.40.50.1820">
    <property type="entry name" value="alpha/beta hydrolase"/>
    <property type="match status" value="1"/>
</dbReference>
<dbReference type="Pfam" id="PF00561">
    <property type="entry name" value="Abhydrolase_1"/>
    <property type="match status" value="1"/>
</dbReference>
<evidence type="ECO:0000313" key="4">
    <source>
        <dbReference type="Proteomes" id="UP000218067"/>
    </source>
</evidence>
<keyword evidence="1" id="KW-0378">Hydrolase</keyword>
<proteinExistence type="predicted"/>
<sequence>MRPCASIRRRFRPPWCGGAIGTRGGAMTRAQVARLLEQHRASGRRFTAAGIESFVLDSGARDAPPVICVHGVPASSFLYRKVVAALAQRGLRGIAIDLPGLGLAERPGDADYTWSGLGRWLGAAIDALGIGRFHLVVHDIGGPIGFDVANAAPDRVLSMTLLNTIIAVERFHRPWPMEPFAHRAVGEMWLALLRVPGAFESIMRLVGVSSRVPSAEIACWKPLLFGDDGGRAFLEIMRGFELTPEKQHSYIAAVQDTRYPVQIVWGVRDTMLSWRRYGAEARQLVGTQRVTTLPAKHFLQEDFPEEIAAAVQRLAQSS</sequence>
<reference evidence="3 4" key="1">
    <citation type="submission" date="2016-08" db="EMBL/GenBank/DDBJ databases">
        <title>Complete genome sequence of Mycobacterium shinshuense, a subspecies of M. ulcerans.</title>
        <authorList>
            <person name="Yoshida M."/>
            <person name="Ogura Y."/>
            <person name="Hayashi T."/>
            <person name="Hoshino Y."/>
        </authorList>
    </citation>
    <scope>NUCLEOTIDE SEQUENCE [LARGE SCALE GENOMIC DNA]</scope>
    <source>
        <strain evidence="4">ATCC 33728</strain>
    </source>
</reference>
<evidence type="ECO:0000259" key="2">
    <source>
        <dbReference type="Pfam" id="PF00561"/>
    </source>
</evidence>
<dbReference type="InterPro" id="IPR051340">
    <property type="entry name" value="Haloalkane_dehalogenase"/>
</dbReference>
<dbReference type="AlphaFoldDB" id="A0A1B4XZQ7"/>
<dbReference type="SUPFAM" id="SSF53474">
    <property type="entry name" value="alpha/beta-Hydrolases"/>
    <property type="match status" value="1"/>
</dbReference>
<name>A0A1B4XZQ7_MYCUL</name>
<evidence type="ECO:0000313" key="3">
    <source>
        <dbReference type="EMBL" id="BAV40298.1"/>
    </source>
</evidence>
<feature type="domain" description="AB hydrolase-1" evidence="2">
    <location>
        <begin position="64"/>
        <end position="176"/>
    </location>
</feature>
<dbReference type="PANTHER" id="PTHR42977">
    <property type="entry name" value="HYDROLASE-RELATED"/>
    <property type="match status" value="1"/>
</dbReference>
<organism evidence="3 4">
    <name type="scientific">Mycobacterium ulcerans subsp. shinshuense</name>
    <dbReference type="NCBI Taxonomy" id="1124626"/>
    <lineage>
        <taxon>Bacteria</taxon>
        <taxon>Bacillati</taxon>
        <taxon>Actinomycetota</taxon>
        <taxon>Actinomycetes</taxon>
        <taxon>Mycobacteriales</taxon>
        <taxon>Mycobacteriaceae</taxon>
        <taxon>Mycobacterium</taxon>
        <taxon>Mycobacterium ulcerans group</taxon>
    </lineage>
</organism>
<dbReference type="InterPro" id="IPR000639">
    <property type="entry name" value="Epox_hydrolase-like"/>
</dbReference>
<dbReference type="InterPro" id="IPR000073">
    <property type="entry name" value="AB_hydrolase_1"/>
</dbReference>
<evidence type="ECO:0000256" key="1">
    <source>
        <dbReference type="ARBA" id="ARBA00022801"/>
    </source>
</evidence>
<dbReference type="InterPro" id="IPR029058">
    <property type="entry name" value="AB_hydrolase_fold"/>
</dbReference>
<accession>A0A1B4XZQ7</accession>
<dbReference type="GO" id="GO:0004301">
    <property type="term" value="F:epoxide hydrolase activity"/>
    <property type="evidence" value="ECO:0007669"/>
    <property type="project" value="TreeGrafter"/>
</dbReference>
<protein>
    <submittedName>
        <fullName evidence="3">Haloalkane dehalogenase</fullName>
    </submittedName>
</protein>
<dbReference type="EMBL" id="AP017624">
    <property type="protein sequence ID" value="BAV40298.1"/>
    <property type="molecule type" value="Genomic_DNA"/>
</dbReference>
<dbReference type="PANTHER" id="PTHR42977:SF3">
    <property type="entry name" value="AB HYDROLASE-1 DOMAIN-CONTAINING PROTEIN"/>
    <property type="match status" value="1"/>
</dbReference>
<gene>
    <name evidence="3" type="ORF">SHTP_0978</name>
</gene>
<dbReference type="PRINTS" id="PR00412">
    <property type="entry name" value="EPOXHYDRLASE"/>
</dbReference>
<dbReference type="Proteomes" id="UP000218067">
    <property type="component" value="Chromosome"/>
</dbReference>